<dbReference type="OrthoDB" id="439792at2759"/>
<dbReference type="HAMAP" id="MF_00235">
    <property type="entry name" value="Adenylate_kinase_Adk"/>
    <property type="match status" value="1"/>
</dbReference>
<protein>
    <recommendedName>
        <fullName evidence="7">Adenylate kinase active site lid domain-containing protein</fullName>
    </recommendedName>
</protein>
<accession>J9DQB9</accession>
<dbReference type="VEuPathDB" id="MicrosporidiaDB:EDEG_02153"/>
<dbReference type="GO" id="GO:0019205">
    <property type="term" value="F:nucleobase-containing compound kinase activity"/>
    <property type="evidence" value="ECO:0007669"/>
    <property type="project" value="InterPro"/>
</dbReference>
<dbReference type="PRINTS" id="PR00094">
    <property type="entry name" value="ADENYLTKNASE"/>
</dbReference>
<evidence type="ECO:0000256" key="2">
    <source>
        <dbReference type="ARBA" id="ARBA00022741"/>
    </source>
</evidence>
<comment type="caution">
    <text evidence="5">The sequence shown here is derived from an EMBL/GenBank/DDBJ whole genome shotgun (WGS) entry which is preliminary data.</text>
</comment>
<dbReference type="SUPFAM" id="SSF52540">
    <property type="entry name" value="P-loop containing nucleoside triphosphate hydrolases"/>
    <property type="match status" value="1"/>
</dbReference>
<evidence type="ECO:0000313" key="6">
    <source>
        <dbReference type="Proteomes" id="UP000003163"/>
    </source>
</evidence>
<keyword evidence="3 4" id="KW-0418">Kinase</keyword>
<evidence type="ECO:0000256" key="1">
    <source>
        <dbReference type="ARBA" id="ARBA00022679"/>
    </source>
</evidence>
<dbReference type="Pfam" id="PF00406">
    <property type="entry name" value="ADK"/>
    <property type="match status" value="1"/>
</dbReference>
<dbReference type="GO" id="GO:0006139">
    <property type="term" value="P:nucleobase-containing compound metabolic process"/>
    <property type="evidence" value="ECO:0007669"/>
    <property type="project" value="InterPro"/>
</dbReference>
<name>J9DQB9_EDHAE</name>
<dbReference type="OMA" id="IVKDEYC"/>
<dbReference type="InterPro" id="IPR000850">
    <property type="entry name" value="Adenylat/UMP-CMP_kin"/>
</dbReference>
<dbReference type="STRING" id="1003232.J9DQB9"/>
<sequence length="178" mass="20615">MKLVIIGAPGSGKGTQAKLLSKRYNLKHISTGDLLREETSKNTALGNKIKKIISKGDFVSDDLMWQILEPHLKKDFILDGYPRNLSQIPRIDNKIDFVLYLDVDYNKCAERILSRKENRSDDNEDVIKHRIHVYEKETFPIINHFKKNEKLVVIDGNVDVDSIFNNIKKKMHELVQIE</sequence>
<dbReference type="Proteomes" id="UP000003163">
    <property type="component" value="Unassembled WGS sequence"/>
</dbReference>
<evidence type="ECO:0000313" key="5">
    <source>
        <dbReference type="EMBL" id="EJW03532.1"/>
    </source>
</evidence>
<evidence type="ECO:0000256" key="4">
    <source>
        <dbReference type="RuleBase" id="RU003330"/>
    </source>
</evidence>
<evidence type="ECO:0000256" key="3">
    <source>
        <dbReference type="ARBA" id="ARBA00022777"/>
    </source>
</evidence>
<keyword evidence="2" id="KW-0547">Nucleotide-binding</keyword>
<organism evidence="5 6">
    <name type="scientific">Edhazardia aedis (strain USNM 41457)</name>
    <name type="common">Microsporidian parasite</name>
    <dbReference type="NCBI Taxonomy" id="1003232"/>
    <lineage>
        <taxon>Eukaryota</taxon>
        <taxon>Fungi</taxon>
        <taxon>Fungi incertae sedis</taxon>
        <taxon>Microsporidia</taxon>
        <taxon>Edhazardia</taxon>
    </lineage>
</organism>
<dbReference type="AlphaFoldDB" id="J9DQB9"/>
<dbReference type="InterPro" id="IPR027417">
    <property type="entry name" value="P-loop_NTPase"/>
</dbReference>
<dbReference type="InParanoid" id="J9DQB9"/>
<dbReference type="Gene3D" id="3.40.50.300">
    <property type="entry name" value="P-loop containing nucleotide triphosphate hydrolases"/>
    <property type="match status" value="1"/>
</dbReference>
<dbReference type="PANTHER" id="PTHR23359">
    <property type="entry name" value="NUCLEOTIDE KINASE"/>
    <property type="match status" value="1"/>
</dbReference>
<dbReference type="GO" id="GO:0005524">
    <property type="term" value="F:ATP binding"/>
    <property type="evidence" value="ECO:0007669"/>
    <property type="project" value="InterPro"/>
</dbReference>
<dbReference type="PROSITE" id="PS00113">
    <property type="entry name" value="ADENYLATE_KINASE"/>
    <property type="match status" value="1"/>
</dbReference>
<dbReference type="EMBL" id="AFBI03000036">
    <property type="protein sequence ID" value="EJW03532.1"/>
    <property type="molecule type" value="Genomic_DNA"/>
</dbReference>
<reference evidence="6" key="2">
    <citation type="submission" date="2015-07" db="EMBL/GenBank/DDBJ databases">
        <title>Contrasting host-pathogen interactions and genome evolution in two generalist and specialist microsporidian pathogens of mosquitoes.</title>
        <authorList>
            <consortium name="The Broad Institute Genomics Platform"/>
            <consortium name="The Broad Institute Genome Sequencing Center for Infectious Disease"/>
            <person name="Cuomo C.A."/>
            <person name="Sanscrainte N.D."/>
            <person name="Goldberg J.M."/>
            <person name="Heiman D."/>
            <person name="Young S."/>
            <person name="Zeng Q."/>
            <person name="Becnel J.J."/>
            <person name="Birren B.W."/>
        </authorList>
    </citation>
    <scope>NUCLEOTIDE SEQUENCE [LARGE SCALE GENOMIC DNA]</scope>
    <source>
        <strain evidence="6">USNM 41457</strain>
    </source>
</reference>
<reference evidence="5 6" key="1">
    <citation type="submission" date="2011-08" db="EMBL/GenBank/DDBJ databases">
        <authorList>
            <person name="Liu Z.J."/>
            <person name="Shi F.L."/>
            <person name="Lu J.Q."/>
            <person name="Li M."/>
            <person name="Wang Z.L."/>
        </authorList>
    </citation>
    <scope>NUCLEOTIDE SEQUENCE [LARGE SCALE GENOMIC DNA]</scope>
    <source>
        <strain evidence="5 6">USNM 41457</strain>
    </source>
</reference>
<dbReference type="HOGENOM" id="CLU_032354_4_2_1"/>
<keyword evidence="1 4" id="KW-0808">Transferase</keyword>
<proteinExistence type="inferred from homology"/>
<gene>
    <name evidence="5" type="ORF">EDEG_02153</name>
</gene>
<dbReference type="InterPro" id="IPR033690">
    <property type="entry name" value="Adenylat_kinase_CS"/>
</dbReference>
<dbReference type="FunCoup" id="J9DQB9">
    <property type="interactions" value="177"/>
</dbReference>
<keyword evidence="6" id="KW-1185">Reference proteome</keyword>
<dbReference type="CDD" id="cd01428">
    <property type="entry name" value="ADK"/>
    <property type="match status" value="1"/>
</dbReference>
<comment type="similarity">
    <text evidence="4">Belongs to the adenylate kinase family.</text>
</comment>
<evidence type="ECO:0008006" key="7">
    <source>
        <dbReference type="Google" id="ProtNLM"/>
    </source>
</evidence>